<reference evidence="1" key="1">
    <citation type="submission" date="2018-02" db="EMBL/GenBank/DDBJ databases">
        <title>Rhizophora mucronata_Transcriptome.</title>
        <authorList>
            <person name="Meera S.P."/>
            <person name="Sreeshan A."/>
            <person name="Augustine A."/>
        </authorList>
    </citation>
    <scope>NUCLEOTIDE SEQUENCE</scope>
    <source>
        <tissue evidence="1">Leaf</tissue>
    </source>
</reference>
<organism evidence="1">
    <name type="scientific">Rhizophora mucronata</name>
    <name type="common">Asiatic mangrove</name>
    <dbReference type="NCBI Taxonomy" id="61149"/>
    <lineage>
        <taxon>Eukaryota</taxon>
        <taxon>Viridiplantae</taxon>
        <taxon>Streptophyta</taxon>
        <taxon>Embryophyta</taxon>
        <taxon>Tracheophyta</taxon>
        <taxon>Spermatophyta</taxon>
        <taxon>Magnoliopsida</taxon>
        <taxon>eudicotyledons</taxon>
        <taxon>Gunneridae</taxon>
        <taxon>Pentapetalae</taxon>
        <taxon>rosids</taxon>
        <taxon>fabids</taxon>
        <taxon>Malpighiales</taxon>
        <taxon>Rhizophoraceae</taxon>
        <taxon>Rhizophora</taxon>
    </lineage>
</organism>
<dbReference type="EMBL" id="GGEC01058695">
    <property type="protein sequence ID" value="MBX39179.1"/>
    <property type="molecule type" value="Transcribed_RNA"/>
</dbReference>
<proteinExistence type="predicted"/>
<dbReference type="AlphaFoldDB" id="A0A2P2N9N4"/>
<name>A0A2P2N9N4_RHIMU</name>
<evidence type="ECO:0000313" key="1">
    <source>
        <dbReference type="EMBL" id="MBX39179.1"/>
    </source>
</evidence>
<sequence length="17" mass="1773">MPRMGKEILGTPSISVG</sequence>
<protein>
    <submittedName>
        <fullName evidence="1">Uncharacterized protein</fullName>
    </submittedName>
</protein>
<accession>A0A2P2N9N4</accession>